<dbReference type="SUPFAM" id="SSF53448">
    <property type="entry name" value="Nucleotide-diphospho-sugar transferases"/>
    <property type="match status" value="1"/>
</dbReference>
<dbReference type="CDD" id="cd02511">
    <property type="entry name" value="Beta4Glucosyltransferase"/>
    <property type="match status" value="1"/>
</dbReference>
<evidence type="ECO:0000259" key="2">
    <source>
        <dbReference type="Pfam" id="PF00535"/>
    </source>
</evidence>
<dbReference type="Proteomes" id="UP000321479">
    <property type="component" value="Chromosome"/>
</dbReference>
<dbReference type="KEGG" id="mgin:FRZ54_08240"/>
<organism evidence="3 4">
    <name type="scientific">Mucilaginibacter ginsenosidivorans</name>
    <dbReference type="NCBI Taxonomy" id="398053"/>
    <lineage>
        <taxon>Bacteria</taxon>
        <taxon>Pseudomonadati</taxon>
        <taxon>Bacteroidota</taxon>
        <taxon>Sphingobacteriia</taxon>
        <taxon>Sphingobacteriales</taxon>
        <taxon>Sphingobacteriaceae</taxon>
        <taxon>Mucilaginibacter</taxon>
    </lineage>
</organism>
<comment type="similarity">
    <text evidence="1">Belongs to the glycosyltransferase 2 family. WaaE/KdtX subfamily.</text>
</comment>
<dbReference type="Pfam" id="PF00535">
    <property type="entry name" value="Glycos_transf_2"/>
    <property type="match status" value="1"/>
</dbReference>
<dbReference type="AlphaFoldDB" id="A0A5B8UUL4"/>
<keyword evidence="4" id="KW-1185">Reference proteome</keyword>
<proteinExistence type="inferred from homology"/>
<dbReference type="InterPro" id="IPR001173">
    <property type="entry name" value="Glyco_trans_2-like"/>
</dbReference>
<dbReference type="OrthoDB" id="9815923at2"/>
<dbReference type="InterPro" id="IPR029044">
    <property type="entry name" value="Nucleotide-diphossugar_trans"/>
</dbReference>
<dbReference type="GO" id="GO:0016740">
    <property type="term" value="F:transferase activity"/>
    <property type="evidence" value="ECO:0007669"/>
    <property type="project" value="UniProtKB-KW"/>
</dbReference>
<evidence type="ECO:0000256" key="1">
    <source>
        <dbReference type="ARBA" id="ARBA00038494"/>
    </source>
</evidence>
<gene>
    <name evidence="3" type="ORF">FRZ54_08240</name>
</gene>
<dbReference type="PANTHER" id="PTHR43630:SF2">
    <property type="entry name" value="GLYCOSYLTRANSFERASE"/>
    <property type="match status" value="1"/>
</dbReference>
<evidence type="ECO:0000313" key="3">
    <source>
        <dbReference type="EMBL" id="QEC62578.1"/>
    </source>
</evidence>
<feature type="domain" description="Glycosyltransferase 2-like" evidence="2">
    <location>
        <begin position="6"/>
        <end position="126"/>
    </location>
</feature>
<dbReference type="Gene3D" id="3.90.550.10">
    <property type="entry name" value="Spore Coat Polysaccharide Biosynthesis Protein SpsA, Chain A"/>
    <property type="match status" value="1"/>
</dbReference>
<dbReference type="RefSeq" id="WP_147031155.1">
    <property type="nucleotide sequence ID" value="NZ_CP042436.1"/>
</dbReference>
<keyword evidence="3" id="KW-0808">Transferase</keyword>
<evidence type="ECO:0000313" key="4">
    <source>
        <dbReference type="Proteomes" id="UP000321479"/>
    </source>
</evidence>
<accession>A0A5B8UUL4</accession>
<reference evidence="3 4" key="1">
    <citation type="journal article" date="2017" name="Curr. Microbiol.">
        <title>Mucilaginibacter ginsenosidivorans sp. nov., Isolated from Soil of Ginseng Field.</title>
        <authorList>
            <person name="Kim M.M."/>
            <person name="Siddiqi M.Z."/>
            <person name="Im W.T."/>
        </authorList>
    </citation>
    <scope>NUCLEOTIDE SEQUENCE [LARGE SCALE GENOMIC DNA]</scope>
    <source>
        <strain evidence="3 4">Gsoil 3017</strain>
    </source>
</reference>
<name>A0A5B8UUL4_9SPHI</name>
<dbReference type="PANTHER" id="PTHR43630">
    <property type="entry name" value="POLY-BETA-1,6-N-ACETYL-D-GLUCOSAMINE SYNTHASE"/>
    <property type="match status" value="1"/>
</dbReference>
<sequence length="290" mass="34636">MSSRFSFIILTYNEELHLPRLLESVKGLDAPVFILDSGSTDKTIEIGEQYHAQFLQHAFENHPKQWDFALKNFPVTTPWVICLDADQIVTPELKTRLRDFKDEDHKDIDGIYFNRKNFFKGRWIKHGGYYPFYLLKMFRFGVGYSDTNENMDHRLVVPGKTEVWKDGIILEENLKENSIRFWIDKHNSYSDLVAQEEVERMKLARSQTVQPRFWGSPDERTAWRKQLWWRLPRYVRPMLYFTQRIIFQLGFLDGRTGIIFHFLQGFWFRLIVDVKIDELLKQEKDGKASI</sequence>
<dbReference type="EMBL" id="CP042436">
    <property type="protein sequence ID" value="QEC62578.1"/>
    <property type="molecule type" value="Genomic_DNA"/>
</dbReference>
<protein>
    <submittedName>
        <fullName evidence="3">Glycosyltransferase family 2 protein</fullName>
    </submittedName>
</protein>